<reference evidence="5 6" key="1">
    <citation type="submission" date="2014-11" db="EMBL/GenBank/DDBJ databases">
        <authorList>
            <person name="Zhu J."/>
            <person name="Qi W."/>
            <person name="Song R."/>
        </authorList>
    </citation>
    <scope>NUCLEOTIDE SEQUENCE [LARGE SCALE GENOMIC DNA]</scope>
</reference>
<organism evidence="5 6">
    <name type="scientific">Vitrella brassicaformis (strain CCMP3155)</name>
    <dbReference type="NCBI Taxonomy" id="1169540"/>
    <lineage>
        <taxon>Eukaryota</taxon>
        <taxon>Sar</taxon>
        <taxon>Alveolata</taxon>
        <taxon>Colpodellida</taxon>
        <taxon>Vitrellaceae</taxon>
        <taxon>Vitrella</taxon>
    </lineage>
</organism>
<dbReference type="VEuPathDB" id="CryptoDB:Vbra_7174"/>
<keyword evidence="6" id="KW-1185">Reference proteome</keyword>
<dbReference type="Pfam" id="PF00024">
    <property type="entry name" value="PAN_1"/>
    <property type="match status" value="1"/>
</dbReference>
<evidence type="ECO:0000256" key="2">
    <source>
        <dbReference type="SAM" id="SignalP"/>
    </source>
</evidence>
<evidence type="ECO:0000313" key="5">
    <source>
        <dbReference type="EMBL" id="CEL94194.1"/>
    </source>
</evidence>
<proteinExistence type="predicted"/>
<feature type="domain" description="Apple" evidence="4">
    <location>
        <begin position="152"/>
        <end position="173"/>
    </location>
</feature>
<feature type="transmembrane region" description="Helical" evidence="1">
    <location>
        <begin position="522"/>
        <end position="543"/>
    </location>
</feature>
<sequence>MELHSCQAPALCLCACIIIACASAQVQYRPPATQIAVRQAATLEQLNGDCWQWNATLDGAFLQDPDPISTQKVWMPEQCANACKENTACMAWTFDWKYECSLLTNVSSVLAGSGSYGRRGAQDCRPLDEARPCDQNNVATLWNDATKQYLHKNLTVEECRQKCAEFPECRYFVRFSLSWVGRQGWACLPKYDAPDGLKMCQLGTTTGFIYGRACDPPTELLTPPEKDVEKLKSQNLWTSLELLRSAYPDFPVTQSSYDRIAGCGCYTPKKKPYYEPISDEPDKRLVIAKKRDALFYRKGEKTKEGSATLLEEVPTWLFSPRRCQILCQQHPRCTYWSTTNARCWLWADIQKWERGHSVSGPKFCPQDKLAEGLECNADYYRDVFSPLSLFVLEVKNVRVPFGDRCPVEINYSSLGWLLAGAILLLGSFVVACISRVYYERRTSIVLVMQASISLWDFITDVTFVARSYNEEMGWVFWVGLLHLIIITLANSLALIVLLRGGSRQSLHICKWMEELAQDRRNVIIIVLLFGSSFMHLGVLHLFASHLFGWKSMSLQLHIKSMLGFELLSLAEDIPQVALQVSYVMLSAGGQSIPSVTLMSLLTSLFQICKILLFVLRYALHSVLPSIATNRSKTEMVVGTEPSKAESVDSGVTL</sequence>
<feature type="chain" id="PRO_5005187525" description="Apple domain-containing protein" evidence="2">
    <location>
        <begin position="25"/>
        <end position="653"/>
    </location>
</feature>
<accession>A0A0G4EFA5</accession>
<dbReference type="PhylomeDB" id="A0A0G4EFA5"/>
<gene>
    <name evidence="5" type="ORF">Vbra_7174</name>
</gene>
<dbReference type="SUPFAM" id="SSF57414">
    <property type="entry name" value="Hairpin loop containing domain-like"/>
    <property type="match status" value="2"/>
</dbReference>
<evidence type="ECO:0000313" key="6">
    <source>
        <dbReference type="Proteomes" id="UP000041254"/>
    </source>
</evidence>
<keyword evidence="1" id="KW-1133">Transmembrane helix</keyword>
<dbReference type="InParanoid" id="A0A0G4EFA5"/>
<feature type="transmembrane region" description="Helical" evidence="1">
    <location>
        <begin position="414"/>
        <end position="438"/>
    </location>
</feature>
<dbReference type="InterPro" id="IPR003609">
    <property type="entry name" value="Pan_app"/>
</dbReference>
<feature type="transmembrane region" description="Helical" evidence="1">
    <location>
        <begin position="445"/>
        <end position="468"/>
    </location>
</feature>
<evidence type="ECO:0000259" key="4">
    <source>
        <dbReference type="Pfam" id="PF14295"/>
    </source>
</evidence>
<dbReference type="Pfam" id="PF14295">
    <property type="entry name" value="PAN_4"/>
    <property type="match status" value="2"/>
</dbReference>
<keyword evidence="2" id="KW-0732">Signal</keyword>
<dbReference type="Proteomes" id="UP000041254">
    <property type="component" value="Unassembled WGS sequence"/>
</dbReference>
<evidence type="ECO:0000259" key="3">
    <source>
        <dbReference type="Pfam" id="PF00024"/>
    </source>
</evidence>
<feature type="transmembrane region" description="Helical" evidence="1">
    <location>
        <begin position="474"/>
        <end position="501"/>
    </location>
</feature>
<feature type="domain" description="Apple" evidence="4">
    <location>
        <begin position="319"/>
        <end position="345"/>
    </location>
</feature>
<feature type="signal peptide" evidence="2">
    <location>
        <begin position="1"/>
        <end position="24"/>
    </location>
</feature>
<protein>
    <recommendedName>
        <fullName evidence="3 4">Apple domain-containing protein</fullName>
    </recommendedName>
</protein>
<name>A0A0G4EFA5_VITBC</name>
<feature type="domain" description="Apple" evidence="3">
    <location>
        <begin position="58"/>
        <end position="108"/>
    </location>
</feature>
<keyword evidence="1" id="KW-0472">Membrane</keyword>
<dbReference type="AlphaFoldDB" id="A0A0G4EFA5"/>
<dbReference type="EMBL" id="CDMY01000209">
    <property type="protein sequence ID" value="CEL94194.1"/>
    <property type="molecule type" value="Genomic_DNA"/>
</dbReference>
<feature type="transmembrane region" description="Helical" evidence="1">
    <location>
        <begin position="592"/>
        <end position="615"/>
    </location>
</feature>
<evidence type="ECO:0000256" key="1">
    <source>
        <dbReference type="SAM" id="Phobius"/>
    </source>
</evidence>
<keyword evidence="1" id="KW-0812">Transmembrane</keyword>
<dbReference type="Gene3D" id="3.50.4.10">
    <property type="entry name" value="Hepatocyte Growth Factor"/>
    <property type="match status" value="2"/>
</dbReference>